<evidence type="ECO:0000256" key="2">
    <source>
        <dbReference type="ARBA" id="ARBA00005011"/>
    </source>
</evidence>
<dbReference type="eggNOG" id="COG0079">
    <property type="taxonomic scope" value="Bacteria"/>
</dbReference>
<comment type="pathway">
    <text evidence="2 9">Amino-acid biosynthesis; L-histidine biosynthesis; L-histidine from 5-phospho-alpha-D-ribose 1-diphosphate: step 7/9.</text>
</comment>
<dbReference type="GO" id="GO:0000105">
    <property type="term" value="P:L-histidine biosynthetic process"/>
    <property type="evidence" value="ECO:0007669"/>
    <property type="project" value="UniProtKB-UniRule"/>
</dbReference>
<dbReference type="InterPro" id="IPR050106">
    <property type="entry name" value="HistidinolP_aminotransfase"/>
</dbReference>
<evidence type="ECO:0000313" key="12">
    <source>
        <dbReference type="Proteomes" id="UP000006512"/>
    </source>
</evidence>
<keyword evidence="6 9" id="KW-0808">Transferase</keyword>
<dbReference type="PANTHER" id="PTHR43643:SF3">
    <property type="entry name" value="HISTIDINOL-PHOSPHATE AMINOTRANSFERASE"/>
    <property type="match status" value="1"/>
</dbReference>
<dbReference type="InterPro" id="IPR015421">
    <property type="entry name" value="PyrdxlP-dep_Trfase_major"/>
</dbReference>
<proteinExistence type="inferred from homology"/>
<evidence type="ECO:0000256" key="1">
    <source>
        <dbReference type="ARBA" id="ARBA00001933"/>
    </source>
</evidence>
<evidence type="ECO:0000256" key="3">
    <source>
        <dbReference type="ARBA" id="ARBA00007970"/>
    </source>
</evidence>
<evidence type="ECO:0000256" key="7">
    <source>
        <dbReference type="ARBA" id="ARBA00022898"/>
    </source>
</evidence>
<dbReference type="AlphaFoldDB" id="F4QGP5"/>
<dbReference type="STRING" id="715226.ABI_09340"/>
<keyword evidence="12" id="KW-1185">Reference proteome</keyword>
<dbReference type="EMBL" id="GL883077">
    <property type="protein sequence ID" value="EGF92497.1"/>
    <property type="molecule type" value="Genomic_DNA"/>
</dbReference>
<keyword evidence="7 9" id="KW-0663">Pyridoxal phosphate</keyword>
<dbReference type="PANTHER" id="PTHR43643">
    <property type="entry name" value="HISTIDINOL-PHOSPHATE AMINOTRANSFERASE 2"/>
    <property type="match status" value="1"/>
</dbReference>
<dbReference type="NCBIfam" id="TIGR01141">
    <property type="entry name" value="hisC"/>
    <property type="match status" value="1"/>
</dbReference>
<dbReference type="Pfam" id="PF00155">
    <property type="entry name" value="Aminotran_1_2"/>
    <property type="match status" value="1"/>
</dbReference>
<comment type="catalytic activity">
    <reaction evidence="8 9">
        <text>L-histidinol phosphate + 2-oxoglutarate = 3-(imidazol-4-yl)-2-oxopropyl phosphate + L-glutamate</text>
        <dbReference type="Rhea" id="RHEA:23744"/>
        <dbReference type="ChEBI" id="CHEBI:16810"/>
        <dbReference type="ChEBI" id="CHEBI:29985"/>
        <dbReference type="ChEBI" id="CHEBI:57766"/>
        <dbReference type="ChEBI" id="CHEBI:57980"/>
        <dbReference type="EC" id="2.6.1.9"/>
    </reaction>
</comment>
<comment type="cofactor">
    <cofactor evidence="1 9">
        <name>pyridoxal 5'-phosphate</name>
        <dbReference type="ChEBI" id="CHEBI:597326"/>
    </cofactor>
</comment>
<evidence type="ECO:0000313" key="11">
    <source>
        <dbReference type="EMBL" id="EGF92497.1"/>
    </source>
</evidence>
<keyword evidence="9" id="KW-0368">Histidine biosynthesis</keyword>
<dbReference type="InterPro" id="IPR015422">
    <property type="entry name" value="PyrdxlP-dep_Trfase_small"/>
</dbReference>
<dbReference type="UniPathway" id="UPA00031">
    <property type="reaction ID" value="UER00012"/>
</dbReference>
<dbReference type="InterPro" id="IPR005861">
    <property type="entry name" value="HisP_aminotrans"/>
</dbReference>
<dbReference type="Gene3D" id="3.40.640.10">
    <property type="entry name" value="Type I PLP-dependent aspartate aminotransferase-like (Major domain)"/>
    <property type="match status" value="1"/>
</dbReference>
<dbReference type="HAMAP" id="MF_01023">
    <property type="entry name" value="HisC_aminotrans_2"/>
    <property type="match status" value="1"/>
</dbReference>
<dbReference type="HOGENOM" id="CLU_017584_3_3_5"/>
<dbReference type="Gene3D" id="3.90.1150.10">
    <property type="entry name" value="Aspartate Aminotransferase, domain 1"/>
    <property type="match status" value="1"/>
</dbReference>
<evidence type="ECO:0000259" key="10">
    <source>
        <dbReference type="Pfam" id="PF00155"/>
    </source>
</evidence>
<dbReference type="EC" id="2.6.1.9" evidence="9"/>
<keyword evidence="9" id="KW-0028">Amino-acid biosynthesis</keyword>
<evidence type="ECO:0000256" key="9">
    <source>
        <dbReference type="HAMAP-Rule" id="MF_01023"/>
    </source>
</evidence>
<comment type="subunit">
    <text evidence="4 9">Homodimer.</text>
</comment>
<dbReference type="GO" id="GO:0004400">
    <property type="term" value="F:histidinol-phosphate transaminase activity"/>
    <property type="evidence" value="ECO:0007669"/>
    <property type="project" value="UniProtKB-UniRule"/>
</dbReference>
<dbReference type="InterPro" id="IPR015424">
    <property type="entry name" value="PyrdxlP-dep_Trfase"/>
</dbReference>
<dbReference type="Proteomes" id="UP000006512">
    <property type="component" value="Unassembled WGS sequence"/>
</dbReference>
<organism evidence="11 12">
    <name type="scientific">Asticcacaulis biprosthecium C19</name>
    <dbReference type="NCBI Taxonomy" id="715226"/>
    <lineage>
        <taxon>Bacteria</taxon>
        <taxon>Pseudomonadati</taxon>
        <taxon>Pseudomonadota</taxon>
        <taxon>Alphaproteobacteria</taxon>
        <taxon>Caulobacterales</taxon>
        <taxon>Caulobacteraceae</taxon>
        <taxon>Asticcacaulis</taxon>
    </lineage>
</organism>
<evidence type="ECO:0000256" key="8">
    <source>
        <dbReference type="ARBA" id="ARBA00047481"/>
    </source>
</evidence>
<gene>
    <name evidence="9 11" type="primary">hisC</name>
    <name evidence="11" type="ORF">ABI_09340</name>
</gene>
<sequence length="371" mass="40155">MMDKPVTSAAPAPKAGILDIAPYVGGKSKIDGVSEPIKLSSNENALGCSPKAAEAFAEAQAKLFRYPDGHANPLRAAVAAYHGLEPERLIFGNGSDEVFALLNQTYLEAGDNIVTGEHGFLAYRISALACQADVRLAPEPEQRIEIERILDLVDGRTKLVYVSNPANPTGTWNTPEELSELRERLAPDVILVIDEAYAEFVDEPSWESAFDMARGHDNIVVTRTFSKIHGLAGLRVGFGYCPKALIEAMDRIRLPFNINLPAQAAAIAALADQAHIDASKAQVTSWRPRLVQAIRSFGLEVGVSAGNFVLIRFKDGEEAARANEFLMTQGLIVRHVANYGLPNCLRVTVGKDAENEAFLEALSQFAAQACV</sequence>
<accession>F4QGP5</accession>
<comment type="similarity">
    <text evidence="3 9">Belongs to the class-II pyridoxal-phosphate-dependent aminotransferase family. Histidinol-phosphate aminotransferase subfamily.</text>
</comment>
<feature type="domain" description="Aminotransferase class I/classII large" evidence="10">
    <location>
        <begin position="36"/>
        <end position="362"/>
    </location>
</feature>
<evidence type="ECO:0000256" key="4">
    <source>
        <dbReference type="ARBA" id="ARBA00011738"/>
    </source>
</evidence>
<dbReference type="RefSeq" id="WP_006271674.1">
    <property type="nucleotide sequence ID" value="NZ_GL883077.1"/>
</dbReference>
<dbReference type="SUPFAM" id="SSF53383">
    <property type="entry name" value="PLP-dependent transferases"/>
    <property type="match status" value="1"/>
</dbReference>
<feature type="modified residue" description="N6-(pyridoxal phosphate)lysine" evidence="9">
    <location>
        <position position="227"/>
    </location>
</feature>
<dbReference type="CDD" id="cd00609">
    <property type="entry name" value="AAT_like"/>
    <property type="match status" value="1"/>
</dbReference>
<dbReference type="GO" id="GO:0030170">
    <property type="term" value="F:pyridoxal phosphate binding"/>
    <property type="evidence" value="ECO:0007669"/>
    <property type="project" value="InterPro"/>
</dbReference>
<reference evidence="12" key="1">
    <citation type="submission" date="2011-03" db="EMBL/GenBank/DDBJ databases">
        <title>Draft genome sequence of Brevundimonas diminuta.</title>
        <authorList>
            <person name="Brown P.J.B."/>
            <person name="Buechlein A."/>
            <person name="Hemmerich C."/>
            <person name="Brun Y.V."/>
        </authorList>
    </citation>
    <scope>NUCLEOTIDE SEQUENCE [LARGE SCALE GENOMIC DNA]</scope>
    <source>
        <strain evidence="12">C19</strain>
    </source>
</reference>
<evidence type="ECO:0000256" key="6">
    <source>
        <dbReference type="ARBA" id="ARBA00022679"/>
    </source>
</evidence>
<dbReference type="InterPro" id="IPR004839">
    <property type="entry name" value="Aminotransferase_I/II_large"/>
</dbReference>
<protein>
    <recommendedName>
        <fullName evidence="9">Histidinol-phosphate aminotransferase</fullName>
        <ecNumber evidence="9">2.6.1.9</ecNumber>
    </recommendedName>
    <alternativeName>
        <fullName evidence="9">Imidazole acetol-phosphate transaminase</fullName>
    </alternativeName>
</protein>
<keyword evidence="5 9" id="KW-0032">Aminotransferase</keyword>
<evidence type="ECO:0000256" key="5">
    <source>
        <dbReference type="ARBA" id="ARBA00022576"/>
    </source>
</evidence>
<name>F4QGP5_9CAUL</name>